<evidence type="ECO:0000313" key="3">
    <source>
        <dbReference type="EMBL" id="MRD46749.1"/>
    </source>
</evidence>
<proteinExistence type="predicted"/>
<keyword evidence="1" id="KW-0812">Transmembrane</keyword>
<comment type="caution">
    <text evidence="3">The sequence shown here is derived from an EMBL/GenBank/DDBJ whole genome shotgun (WGS) entry which is preliminary data.</text>
</comment>
<dbReference type="PROSITE" id="PS50930">
    <property type="entry name" value="HTH_LYTTR"/>
    <property type="match status" value="1"/>
</dbReference>
<dbReference type="SMART" id="SM00850">
    <property type="entry name" value="LytTR"/>
    <property type="match status" value="1"/>
</dbReference>
<feature type="transmembrane region" description="Helical" evidence="1">
    <location>
        <begin position="141"/>
        <end position="158"/>
    </location>
</feature>
<dbReference type="PANTHER" id="PTHR37299">
    <property type="entry name" value="TRANSCRIPTIONAL REGULATOR-RELATED"/>
    <property type="match status" value="1"/>
</dbReference>
<dbReference type="PIRSF" id="PIRSF031767">
    <property type="entry name" value="MHYE_LytTR"/>
    <property type="match status" value="1"/>
</dbReference>
<dbReference type="InterPro" id="IPR046947">
    <property type="entry name" value="LytR-like"/>
</dbReference>
<dbReference type="PANTHER" id="PTHR37299:SF1">
    <property type="entry name" value="STAGE 0 SPORULATION PROTEIN A HOMOLOG"/>
    <property type="match status" value="1"/>
</dbReference>
<evidence type="ECO:0000313" key="4">
    <source>
        <dbReference type="Proteomes" id="UP000487350"/>
    </source>
</evidence>
<dbReference type="InterPro" id="IPR007492">
    <property type="entry name" value="LytTR_DNA-bd_dom"/>
</dbReference>
<evidence type="ECO:0000256" key="1">
    <source>
        <dbReference type="SAM" id="Phobius"/>
    </source>
</evidence>
<keyword evidence="4" id="KW-1185">Reference proteome</keyword>
<feature type="domain" description="HTH LytTR-type" evidence="2">
    <location>
        <begin position="189"/>
        <end position="292"/>
    </location>
</feature>
<dbReference type="OrthoDB" id="9781059at2"/>
<feature type="transmembrane region" description="Helical" evidence="1">
    <location>
        <begin position="21"/>
        <end position="41"/>
    </location>
</feature>
<dbReference type="Proteomes" id="UP000487350">
    <property type="component" value="Unassembled WGS sequence"/>
</dbReference>
<accession>A0A844B4Z9</accession>
<gene>
    <name evidence="3" type="ORF">GHT07_05645</name>
</gene>
<protein>
    <submittedName>
        <fullName evidence="3">LytTR family transcriptional regulator</fullName>
    </submittedName>
</protein>
<dbReference type="InterPro" id="IPR012379">
    <property type="entry name" value="LytTR_MHYE"/>
</dbReference>
<dbReference type="GO" id="GO:0000156">
    <property type="term" value="F:phosphorelay response regulator activity"/>
    <property type="evidence" value="ECO:0007669"/>
    <property type="project" value="InterPro"/>
</dbReference>
<evidence type="ECO:0000259" key="2">
    <source>
        <dbReference type="PROSITE" id="PS50930"/>
    </source>
</evidence>
<sequence>MDDPTMALLRRYQPWRRFAEVAFWAVVLGAQVVFNSTVTWIDLGRGVNGHAFWEPWAWEITSNLAVGLLIPCIVAFERRFPLRLATAPRNVGAHVLGSLLFCLAHVAVTQALRYVAYSLMGAPFPVPGRLLTLAYEYLKDVRSYVLILIALFSYRFVLLRLQGEARVLDAPESPQGDPPPAPASRPERFLVRKLRREFLIAAADIDWLQAQGNYIGLRVNGHDYLLRSTLSDFLGQLDPARFVRVHRSYAVNLDRIAEIEPVDSGDARLQMKDGSVVPCSRRYRDALGAAAG</sequence>
<reference evidence="3 4" key="1">
    <citation type="submission" date="2019-11" db="EMBL/GenBank/DDBJ databases">
        <title>Caenimonas koreensis gen. nov., sp. nov., isolated from activated sludge.</title>
        <authorList>
            <person name="Seung H.R."/>
        </authorList>
    </citation>
    <scope>NUCLEOTIDE SEQUENCE [LARGE SCALE GENOMIC DNA]</scope>
    <source>
        <strain evidence="3 4">EMB320</strain>
    </source>
</reference>
<organism evidence="3 4">
    <name type="scientific">Caenimonas koreensis DSM 17982</name>
    <dbReference type="NCBI Taxonomy" id="1121255"/>
    <lineage>
        <taxon>Bacteria</taxon>
        <taxon>Pseudomonadati</taxon>
        <taxon>Pseudomonadota</taxon>
        <taxon>Betaproteobacteria</taxon>
        <taxon>Burkholderiales</taxon>
        <taxon>Comamonadaceae</taxon>
        <taxon>Caenimonas</taxon>
    </lineage>
</organism>
<keyword evidence="1" id="KW-0472">Membrane</keyword>
<dbReference type="AlphaFoldDB" id="A0A844B4Z9"/>
<dbReference type="RefSeq" id="WP_153584094.1">
    <property type="nucleotide sequence ID" value="NZ_WJBU01000005.1"/>
</dbReference>
<feature type="transmembrane region" description="Helical" evidence="1">
    <location>
        <begin position="96"/>
        <end position="116"/>
    </location>
</feature>
<dbReference type="Gene3D" id="2.40.50.1020">
    <property type="entry name" value="LytTr DNA-binding domain"/>
    <property type="match status" value="1"/>
</dbReference>
<name>A0A844B4Z9_9BURK</name>
<keyword evidence="1" id="KW-1133">Transmembrane helix</keyword>
<dbReference type="Pfam" id="PF04397">
    <property type="entry name" value="LytTR"/>
    <property type="match status" value="1"/>
</dbReference>
<dbReference type="GO" id="GO:0003677">
    <property type="term" value="F:DNA binding"/>
    <property type="evidence" value="ECO:0007669"/>
    <property type="project" value="InterPro"/>
</dbReference>
<feature type="transmembrane region" description="Helical" evidence="1">
    <location>
        <begin position="56"/>
        <end position="76"/>
    </location>
</feature>
<dbReference type="EMBL" id="WJBU01000005">
    <property type="protein sequence ID" value="MRD46749.1"/>
    <property type="molecule type" value="Genomic_DNA"/>
</dbReference>